<reference evidence="2 3" key="1">
    <citation type="submission" date="2015-07" db="EMBL/GenBank/DDBJ databases">
        <title>Genome sequencing project for genomic taxonomy and phylogenomics of Bacillus-like bacteria.</title>
        <authorList>
            <person name="Liu B."/>
            <person name="Wang J."/>
            <person name="Zhu Y."/>
            <person name="Liu G."/>
            <person name="Chen Q."/>
            <person name="Chen Z."/>
            <person name="Che J."/>
            <person name="Ge C."/>
            <person name="Shi H."/>
            <person name="Pan Z."/>
            <person name="Liu X."/>
        </authorList>
    </citation>
    <scope>NUCLEOTIDE SEQUENCE [LARGE SCALE GENOMIC DNA]</scope>
    <source>
        <strain evidence="2 3">DSM 54</strain>
    </source>
</reference>
<evidence type="ECO:0008006" key="4">
    <source>
        <dbReference type="Google" id="ProtNLM"/>
    </source>
</evidence>
<proteinExistence type="predicted"/>
<dbReference type="RefSeq" id="WP_053996838.1">
    <property type="nucleotide sequence ID" value="NZ_CP065643.1"/>
</dbReference>
<feature type="chain" id="PRO_5038718562" description="Lipoprotein" evidence="1">
    <location>
        <begin position="19"/>
        <end position="245"/>
    </location>
</feature>
<evidence type="ECO:0000313" key="2">
    <source>
        <dbReference type="EMBL" id="KOY80336.1"/>
    </source>
</evidence>
<dbReference type="PROSITE" id="PS51257">
    <property type="entry name" value="PROKAR_LIPOPROTEIN"/>
    <property type="match status" value="1"/>
</dbReference>
<keyword evidence="3" id="KW-1185">Reference proteome</keyword>
<organism evidence="2 3">
    <name type="scientific">Lysinibacillus macroides</name>
    <dbReference type="NCBI Taxonomy" id="33935"/>
    <lineage>
        <taxon>Bacteria</taxon>
        <taxon>Bacillati</taxon>
        <taxon>Bacillota</taxon>
        <taxon>Bacilli</taxon>
        <taxon>Bacillales</taxon>
        <taxon>Bacillaceae</taxon>
        <taxon>Lysinibacillus</taxon>
    </lineage>
</organism>
<evidence type="ECO:0000256" key="1">
    <source>
        <dbReference type="SAM" id="SignalP"/>
    </source>
</evidence>
<protein>
    <recommendedName>
        <fullName evidence="4">Lipoprotein</fullName>
    </recommendedName>
</protein>
<accession>A0A0M9DH68</accession>
<dbReference type="Proteomes" id="UP000037977">
    <property type="component" value="Unassembled WGS sequence"/>
</dbReference>
<name>A0A0M9DH68_9BACI</name>
<dbReference type="AlphaFoldDB" id="A0A0M9DH68"/>
<evidence type="ECO:0000313" key="3">
    <source>
        <dbReference type="Proteomes" id="UP000037977"/>
    </source>
</evidence>
<dbReference type="STRING" id="33935.ADM90_21075"/>
<dbReference type="OrthoDB" id="2138638at2"/>
<comment type="caution">
    <text evidence="2">The sequence shown here is derived from an EMBL/GenBank/DDBJ whole genome shotgun (WGS) entry which is preliminary data.</text>
</comment>
<feature type="signal peptide" evidence="1">
    <location>
        <begin position="1"/>
        <end position="18"/>
    </location>
</feature>
<dbReference type="PATRIC" id="fig|33935.3.peg.4458"/>
<sequence length="245" mass="27231">MKRTIVIMFLLSMSIIGACSDNGKNQDHISVAQSSKENNVASIEALQHIKDELNTAIPIKMPTMLPVAEDAFLTATTRAEENQIEIIFYESKEDLPINDLRLKDSATVIGRLLVKQYQSAEGASAQIAYNDFSQNGGQEVDLGYSIKGYQDAGAGALWTGWNEGRWALATHTRTDNPEAGVQLAKQVVEYLESHMLPIPKQYGMAQLDVYQSGNLIVWQDERLVYTLDSIQDPLQALEIAMAFYQ</sequence>
<dbReference type="EMBL" id="LGCI01000011">
    <property type="protein sequence ID" value="KOY80336.1"/>
    <property type="molecule type" value="Genomic_DNA"/>
</dbReference>
<keyword evidence="1" id="KW-0732">Signal</keyword>
<gene>
    <name evidence="2" type="ORF">ADM90_21075</name>
</gene>